<gene>
    <name evidence="3" type="ORF">DCR58_07035</name>
</gene>
<dbReference type="Gene3D" id="3.10.510.20">
    <property type="entry name" value="YcgL domain"/>
    <property type="match status" value="1"/>
</dbReference>
<dbReference type="Proteomes" id="UP000262878">
    <property type="component" value="Unassembled WGS sequence"/>
</dbReference>
<comment type="caution">
    <text evidence="3">The sequence shown here is derived from an EMBL/GenBank/DDBJ whole genome shotgun (WGS) entry which is preliminary data.</text>
</comment>
<evidence type="ECO:0000259" key="2">
    <source>
        <dbReference type="PROSITE" id="PS51648"/>
    </source>
</evidence>
<accession>A0A348WPR2</accession>
<dbReference type="PANTHER" id="PTHR38109:SF1">
    <property type="entry name" value="PROTEIN YCGL"/>
    <property type="match status" value="1"/>
</dbReference>
<dbReference type="PANTHER" id="PTHR38109">
    <property type="entry name" value="PROTEIN YCGL"/>
    <property type="match status" value="1"/>
</dbReference>
<sequence>MLCDVFKSSKKSDTYLYLPLGSEFDELPEALVSHFGTPQKIMTINLDKRDQLARISVEELKQHLVEPGYYLQLPPQKESML</sequence>
<dbReference type="PROSITE" id="PS51648">
    <property type="entry name" value="YCGL"/>
    <property type="match status" value="1"/>
</dbReference>
<evidence type="ECO:0000256" key="1">
    <source>
        <dbReference type="HAMAP-Rule" id="MF_01866"/>
    </source>
</evidence>
<evidence type="ECO:0000313" key="3">
    <source>
        <dbReference type="EMBL" id="HAR56524.1"/>
    </source>
</evidence>
<feature type="domain" description="YcgL" evidence="2">
    <location>
        <begin position="1"/>
        <end position="81"/>
    </location>
</feature>
<dbReference type="AlphaFoldDB" id="A0A348WPR2"/>
<organism evidence="3 4">
    <name type="scientific">Idiomarina baltica</name>
    <dbReference type="NCBI Taxonomy" id="190892"/>
    <lineage>
        <taxon>Bacteria</taxon>
        <taxon>Pseudomonadati</taxon>
        <taxon>Pseudomonadota</taxon>
        <taxon>Gammaproteobacteria</taxon>
        <taxon>Alteromonadales</taxon>
        <taxon>Idiomarinaceae</taxon>
        <taxon>Idiomarina</taxon>
    </lineage>
</organism>
<dbReference type="SUPFAM" id="SSF160191">
    <property type="entry name" value="YcgL-like"/>
    <property type="match status" value="1"/>
</dbReference>
<dbReference type="EMBL" id="DMUP01000162">
    <property type="protein sequence ID" value="HAR56524.1"/>
    <property type="molecule type" value="Genomic_DNA"/>
</dbReference>
<reference evidence="3 4" key="1">
    <citation type="journal article" date="2018" name="Nat. Biotechnol.">
        <title>A standardized bacterial taxonomy based on genome phylogeny substantially revises the tree of life.</title>
        <authorList>
            <person name="Parks D.H."/>
            <person name="Chuvochina M."/>
            <person name="Waite D.W."/>
            <person name="Rinke C."/>
            <person name="Skarshewski A."/>
            <person name="Chaumeil P.A."/>
            <person name="Hugenholtz P."/>
        </authorList>
    </citation>
    <scope>NUCLEOTIDE SEQUENCE [LARGE SCALE GENOMIC DNA]</scope>
    <source>
        <strain evidence="3">UBA9360</strain>
    </source>
</reference>
<name>A0A348WPR2_9GAMM</name>
<proteinExistence type="inferred from homology"/>
<dbReference type="Pfam" id="PF05166">
    <property type="entry name" value="YcgL"/>
    <property type="match status" value="1"/>
</dbReference>
<dbReference type="HAMAP" id="MF_01866">
    <property type="entry name" value="UPF0745"/>
    <property type="match status" value="1"/>
</dbReference>
<dbReference type="InterPro" id="IPR038068">
    <property type="entry name" value="YcgL-like_sf"/>
</dbReference>
<dbReference type="STRING" id="314276.OS145_10295"/>
<dbReference type="InterPro" id="IPR027354">
    <property type="entry name" value="YcgL_dom"/>
</dbReference>
<dbReference type="RefSeq" id="WP_006956524.1">
    <property type="nucleotide sequence ID" value="NZ_DAIRLQ010000005.1"/>
</dbReference>
<protein>
    <recommendedName>
        <fullName evidence="1">YcgL domain-containing protein DCR58_07035</fullName>
    </recommendedName>
</protein>
<evidence type="ECO:0000313" key="4">
    <source>
        <dbReference type="Proteomes" id="UP000262878"/>
    </source>
</evidence>